<sequence length="71" mass="8004">MKKCLYGLRFSAFKSRDTNTEPIEFAVRDDTQIGFFQSLFVIGMEAVKNTLSGCVNMVPFAKVFLVKAFIS</sequence>
<name>A0A420VQ72_9SPHI</name>
<dbReference type="AlphaFoldDB" id="A0A420VQ72"/>
<organism evidence="1 2">
    <name type="scientific">Sphingobacterium puteale</name>
    <dbReference type="NCBI Taxonomy" id="2420510"/>
    <lineage>
        <taxon>Bacteria</taxon>
        <taxon>Pseudomonadati</taxon>
        <taxon>Bacteroidota</taxon>
        <taxon>Sphingobacteriia</taxon>
        <taxon>Sphingobacteriales</taxon>
        <taxon>Sphingobacteriaceae</taxon>
        <taxon>Sphingobacterium</taxon>
    </lineage>
</organism>
<reference evidence="1 2" key="1">
    <citation type="submission" date="2018-10" db="EMBL/GenBank/DDBJ databases">
        <title>Sphingobacterium sp. M05W1-28.</title>
        <authorList>
            <person name="Cai H."/>
        </authorList>
    </citation>
    <scope>NUCLEOTIDE SEQUENCE [LARGE SCALE GENOMIC DNA]</scope>
    <source>
        <strain evidence="1 2">M05W1-28</strain>
    </source>
</reference>
<dbReference type="EMBL" id="RBWS01000031">
    <property type="protein sequence ID" value="RKO68455.1"/>
    <property type="molecule type" value="Genomic_DNA"/>
</dbReference>
<proteinExistence type="predicted"/>
<comment type="caution">
    <text evidence="1">The sequence shown here is derived from an EMBL/GenBank/DDBJ whole genome shotgun (WGS) entry which is preliminary data.</text>
</comment>
<dbReference type="Proteomes" id="UP000282423">
    <property type="component" value="Unassembled WGS sequence"/>
</dbReference>
<protein>
    <submittedName>
        <fullName evidence="1">Uncharacterized protein</fullName>
    </submittedName>
</protein>
<keyword evidence="2" id="KW-1185">Reference proteome</keyword>
<evidence type="ECO:0000313" key="1">
    <source>
        <dbReference type="EMBL" id="RKO68455.1"/>
    </source>
</evidence>
<gene>
    <name evidence="1" type="ORF">D7322_27275</name>
</gene>
<evidence type="ECO:0000313" key="2">
    <source>
        <dbReference type="Proteomes" id="UP000282423"/>
    </source>
</evidence>
<accession>A0A420VQ72</accession>